<dbReference type="AlphaFoldDB" id="A0A9W3ABD5"/>
<evidence type="ECO:0000256" key="3">
    <source>
        <dbReference type="SAM" id="SignalP"/>
    </source>
</evidence>
<sequence>MINPVTALTLIASVIVITAQFTCLSVLSESQCKLMSHCDSEFYPNCTCSTCLPHFYGAFCQYKNLMSPEESLVEVHDAREMGQLCDENLSTCDDVPLHEQLNITFIKPLVFIYIRIVANESIGRNMSIILVASSNTLQECNMTNSHVVDKNTTDIYCNITSTISKILLTFDKAYRICEIFVNGGRNMAYGQEIEMSSVAQGFCDNDIADGVTRYNSTSEEGGCVRSDSYDLHPHVSLTFGYPVLLWRLVLYVAPKKSYKHKCSLFYLLGLGIFPDDTLRNFKITFYDTNLVPIHEYLEATSSFNEVYTLDLLMSRPVQSLTLSLCKASEALSLCEIETYGDCDVFNWGIDCQYTCPDECQNGCSSEDGSCIYSPYMEKKIEIDTVQVTTMCDPGWFGDDCQYRCRCKGACSSSGLCTNSTCEDGWFGDFCQYQNYLHSDYSSVIGPINVTRLLLDQDDYTCMVVRVKGIVSFKFTNPLTFTFMRVNARKAKAVSVMVEFQTSSMNRVPCRNQFLGYIVKTRNLDIYCSLNDTVKLLYVSILPPAVVCSLYVNGGRNLAYRQEVEQTSIRYDTYLGAPWRAIDGVRGGIYLEHGCASLKSEEDNMFNLTFRRPPILNRIDFYNRDDNFSNRFNNFKMKLYNATGCVLYTYNDQSTDLDKTYYMVQIPKYLSSPIWRISVSAMYGNRPMLTICELEAFGDCVKGTWGLDCNQSCPEHCNEGCNTMDGTCSSLCMFGRILPDCRQACSMGKWGPECEKNCSKNCYRGCNINTGLCDNGCIGFSDPPHCKTACLNMTHGINCFKKCPVKCLNMTCHHLTHSCLQGCNGYRDFPNCTQKCSNTMYGPNCLQKCSQKCYREECHYQTGECTLGCNSFSDPPECGTMCVNGSHGLNCICHEFCEECNTSSSKCFRCKIGFHRDPTHNQCLEVKAEWHSKASDSPDQRLLIPLVIFLFAVLETLIALLVLIRRRRRGQRLNKDSEQSET</sequence>
<reference evidence="5" key="1">
    <citation type="submission" date="2025-08" db="UniProtKB">
        <authorList>
            <consortium name="RefSeq"/>
        </authorList>
    </citation>
    <scope>IDENTIFICATION</scope>
</reference>
<dbReference type="InterPro" id="IPR008979">
    <property type="entry name" value="Galactose-bd-like_sf"/>
</dbReference>
<dbReference type="GO" id="GO:0005044">
    <property type="term" value="F:scavenger receptor activity"/>
    <property type="evidence" value="ECO:0007669"/>
    <property type="project" value="InterPro"/>
</dbReference>
<dbReference type="Proteomes" id="UP001165740">
    <property type="component" value="Chromosome 5"/>
</dbReference>
<dbReference type="PANTHER" id="PTHR24043">
    <property type="entry name" value="SCAVENGER RECEPTOR CLASS F"/>
    <property type="match status" value="1"/>
</dbReference>
<gene>
    <name evidence="5" type="primary">LOC106059061</name>
</gene>
<accession>A0A9W3ABD5</accession>
<dbReference type="RefSeq" id="XP_055884541.1">
    <property type="nucleotide sequence ID" value="XM_056028566.1"/>
</dbReference>
<dbReference type="InterPro" id="IPR042635">
    <property type="entry name" value="MEGF10/SREC1/2-like"/>
</dbReference>
<dbReference type="SUPFAM" id="SSF49785">
    <property type="entry name" value="Galactose-binding domain-like"/>
    <property type="match status" value="1"/>
</dbReference>
<keyword evidence="2" id="KW-0812">Transmembrane</keyword>
<keyword evidence="2" id="KW-1133">Transmembrane helix</keyword>
<evidence type="ECO:0000256" key="2">
    <source>
        <dbReference type="SAM" id="Phobius"/>
    </source>
</evidence>
<evidence type="ECO:0000313" key="4">
    <source>
        <dbReference type="Proteomes" id="UP001165740"/>
    </source>
</evidence>
<dbReference type="OrthoDB" id="10252017at2759"/>
<name>A0A9W3ABD5_BIOGL</name>
<keyword evidence="3" id="KW-0732">Signal</keyword>
<dbReference type="Gene3D" id="2.60.120.260">
    <property type="entry name" value="Galactose-binding domain-like"/>
    <property type="match status" value="1"/>
</dbReference>
<feature type="chain" id="PRO_5040845818" evidence="3">
    <location>
        <begin position="20"/>
        <end position="981"/>
    </location>
</feature>
<organism evidence="4 5">
    <name type="scientific">Biomphalaria glabrata</name>
    <name type="common">Bloodfluke planorb</name>
    <name type="synonym">Freshwater snail</name>
    <dbReference type="NCBI Taxonomy" id="6526"/>
    <lineage>
        <taxon>Eukaryota</taxon>
        <taxon>Metazoa</taxon>
        <taxon>Spiralia</taxon>
        <taxon>Lophotrochozoa</taxon>
        <taxon>Mollusca</taxon>
        <taxon>Gastropoda</taxon>
        <taxon>Heterobranchia</taxon>
        <taxon>Euthyneura</taxon>
        <taxon>Panpulmonata</taxon>
        <taxon>Hygrophila</taxon>
        <taxon>Lymnaeoidea</taxon>
        <taxon>Planorbidae</taxon>
        <taxon>Biomphalaria</taxon>
    </lineage>
</organism>
<protein>
    <submittedName>
        <fullName evidence="5">Uncharacterized protein LOC106059061</fullName>
    </submittedName>
</protein>
<evidence type="ECO:0000313" key="5">
    <source>
        <dbReference type="RefSeq" id="XP_055884541.1"/>
    </source>
</evidence>
<keyword evidence="4" id="KW-1185">Reference proteome</keyword>
<proteinExistence type="predicted"/>
<keyword evidence="1" id="KW-0245">EGF-like domain</keyword>
<dbReference type="Gene3D" id="2.170.300.10">
    <property type="entry name" value="Tie2 ligand-binding domain superfamily"/>
    <property type="match status" value="2"/>
</dbReference>
<keyword evidence="2" id="KW-0472">Membrane</keyword>
<evidence type="ECO:0000256" key="1">
    <source>
        <dbReference type="ARBA" id="ARBA00022536"/>
    </source>
</evidence>
<feature type="signal peptide" evidence="3">
    <location>
        <begin position="1"/>
        <end position="19"/>
    </location>
</feature>
<feature type="transmembrane region" description="Helical" evidence="2">
    <location>
        <begin position="941"/>
        <end position="963"/>
    </location>
</feature>
<dbReference type="GeneID" id="106059061"/>
<dbReference type="PANTHER" id="PTHR24043:SF8">
    <property type="entry name" value="EGF-LIKE DOMAIN-CONTAINING PROTEIN"/>
    <property type="match status" value="1"/>
</dbReference>